<dbReference type="InterPro" id="IPR036034">
    <property type="entry name" value="PDZ_sf"/>
</dbReference>
<feature type="compositionally biased region" description="Low complexity" evidence="1">
    <location>
        <begin position="40"/>
        <end position="55"/>
    </location>
</feature>
<feature type="compositionally biased region" description="Basic and acidic residues" evidence="1">
    <location>
        <begin position="69"/>
        <end position="79"/>
    </location>
</feature>
<feature type="compositionally biased region" description="Gly residues" evidence="1">
    <location>
        <begin position="249"/>
        <end position="274"/>
    </location>
</feature>
<gene>
    <name evidence="3" type="ORF">CA12_43010</name>
</gene>
<feature type="compositionally biased region" description="Basic and acidic residues" evidence="1">
    <location>
        <begin position="95"/>
        <end position="104"/>
    </location>
</feature>
<dbReference type="AlphaFoldDB" id="A0A517PFK3"/>
<organism evidence="3 4">
    <name type="scientific">Alienimonas californiensis</name>
    <dbReference type="NCBI Taxonomy" id="2527989"/>
    <lineage>
        <taxon>Bacteria</taxon>
        <taxon>Pseudomonadati</taxon>
        <taxon>Planctomycetota</taxon>
        <taxon>Planctomycetia</taxon>
        <taxon>Planctomycetales</taxon>
        <taxon>Planctomycetaceae</taxon>
        <taxon>Alienimonas</taxon>
    </lineage>
</organism>
<accession>A0A517PFK3</accession>
<evidence type="ECO:0000256" key="1">
    <source>
        <dbReference type="SAM" id="MobiDB-lite"/>
    </source>
</evidence>
<dbReference type="PROSITE" id="PS50106">
    <property type="entry name" value="PDZ"/>
    <property type="match status" value="1"/>
</dbReference>
<feature type="region of interest" description="Disordered" evidence="1">
    <location>
        <begin position="233"/>
        <end position="314"/>
    </location>
</feature>
<dbReference type="Pfam" id="PF17820">
    <property type="entry name" value="PDZ_6"/>
    <property type="match status" value="1"/>
</dbReference>
<dbReference type="Gene3D" id="2.30.42.10">
    <property type="match status" value="1"/>
</dbReference>
<protein>
    <recommendedName>
        <fullName evidence="2">PDZ domain-containing protein</fullName>
    </recommendedName>
</protein>
<evidence type="ECO:0000313" key="3">
    <source>
        <dbReference type="EMBL" id="QDT18160.1"/>
    </source>
</evidence>
<feature type="domain" description="PDZ" evidence="2">
    <location>
        <begin position="150"/>
        <end position="191"/>
    </location>
</feature>
<sequence>MPRSASRPRRGRPASLVAALLIVLPLSVGPAAGSAVGQDEPLLPGLPEGLAAPEGSTGEALRQPPPQERVQENGIDARRFTPVPSAPGSPGDASPDMRSRDDGARPSNGYEFNAPSGQVVPPAPVVPGARLAPGLGGRPGFDPDDSPVLLGVNGTDTTAGVLVTNVIPGTPADRAGLERGDRVLTVAGYQVGVVGTPGGPRVYPLGVELARRLDARGEATLLVQDHRSGQITPVSVRPIPRYGPTNPPGYGGGPGGPYGSDGGSIYGPDPGFGAGARPYDSNLYDANRYDGGLYDQRNDALERNPLYRVGTPRR</sequence>
<dbReference type="SUPFAM" id="SSF50156">
    <property type="entry name" value="PDZ domain-like"/>
    <property type="match status" value="1"/>
</dbReference>
<feature type="region of interest" description="Disordered" evidence="1">
    <location>
        <begin position="30"/>
        <end position="144"/>
    </location>
</feature>
<dbReference type="Proteomes" id="UP000318741">
    <property type="component" value="Chromosome"/>
</dbReference>
<dbReference type="InterPro" id="IPR001478">
    <property type="entry name" value="PDZ"/>
</dbReference>
<dbReference type="KEGG" id="acaf:CA12_43010"/>
<dbReference type="RefSeq" id="WP_145361126.1">
    <property type="nucleotide sequence ID" value="NZ_CP036265.1"/>
</dbReference>
<dbReference type="OrthoDB" id="265657at2"/>
<evidence type="ECO:0000259" key="2">
    <source>
        <dbReference type="PROSITE" id="PS50106"/>
    </source>
</evidence>
<dbReference type="EMBL" id="CP036265">
    <property type="protein sequence ID" value="QDT18160.1"/>
    <property type="molecule type" value="Genomic_DNA"/>
</dbReference>
<reference evidence="3 4" key="1">
    <citation type="submission" date="2019-02" db="EMBL/GenBank/DDBJ databases">
        <title>Deep-cultivation of Planctomycetes and their phenomic and genomic characterization uncovers novel biology.</title>
        <authorList>
            <person name="Wiegand S."/>
            <person name="Jogler M."/>
            <person name="Boedeker C."/>
            <person name="Pinto D."/>
            <person name="Vollmers J."/>
            <person name="Rivas-Marin E."/>
            <person name="Kohn T."/>
            <person name="Peeters S.H."/>
            <person name="Heuer A."/>
            <person name="Rast P."/>
            <person name="Oberbeckmann S."/>
            <person name="Bunk B."/>
            <person name="Jeske O."/>
            <person name="Meyerdierks A."/>
            <person name="Storesund J.E."/>
            <person name="Kallscheuer N."/>
            <person name="Luecker S."/>
            <person name="Lage O.M."/>
            <person name="Pohl T."/>
            <person name="Merkel B.J."/>
            <person name="Hornburger P."/>
            <person name="Mueller R.-W."/>
            <person name="Bruemmer F."/>
            <person name="Labrenz M."/>
            <person name="Spormann A.M."/>
            <person name="Op den Camp H."/>
            <person name="Overmann J."/>
            <person name="Amann R."/>
            <person name="Jetten M.S.M."/>
            <person name="Mascher T."/>
            <person name="Medema M.H."/>
            <person name="Devos D.P."/>
            <person name="Kaster A.-K."/>
            <person name="Ovreas L."/>
            <person name="Rohde M."/>
            <person name="Galperin M.Y."/>
            <person name="Jogler C."/>
        </authorList>
    </citation>
    <scope>NUCLEOTIDE SEQUENCE [LARGE SCALE GENOMIC DNA]</scope>
    <source>
        <strain evidence="3 4">CA12</strain>
    </source>
</reference>
<evidence type="ECO:0000313" key="4">
    <source>
        <dbReference type="Proteomes" id="UP000318741"/>
    </source>
</evidence>
<dbReference type="InterPro" id="IPR041489">
    <property type="entry name" value="PDZ_6"/>
</dbReference>
<feature type="compositionally biased region" description="Low complexity" evidence="1">
    <location>
        <begin position="114"/>
        <end position="133"/>
    </location>
</feature>
<proteinExistence type="predicted"/>
<name>A0A517PFK3_9PLAN</name>
<keyword evidence="4" id="KW-1185">Reference proteome</keyword>